<organism evidence="1">
    <name type="scientific">Brachypodium distachyon</name>
    <name type="common">Purple false brome</name>
    <name type="synonym">Trachynia distachya</name>
    <dbReference type="NCBI Taxonomy" id="15368"/>
    <lineage>
        <taxon>Eukaryota</taxon>
        <taxon>Viridiplantae</taxon>
        <taxon>Streptophyta</taxon>
        <taxon>Embryophyta</taxon>
        <taxon>Tracheophyta</taxon>
        <taxon>Spermatophyta</taxon>
        <taxon>Magnoliopsida</taxon>
        <taxon>Liliopsida</taxon>
        <taxon>Poales</taxon>
        <taxon>Poaceae</taxon>
        <taxon>BOP clade</taxon>
        <taxon>Pooideae</taxon>
        <taxon>Stipodae</taxon>
        <taxon>Brachypodieae</taxon>
        <taxon>Brachypodium</taxon>
    </lineage>
</organism>
<protein>
    <submittedName>
        <fullName evidence="1 2">Uncharacterized protein</fullName>
    </submittedName>
</protein>
<gene>
    <name evidence="1" type="ORF">BRADI_2g25755v3</name>
</gene>
<reference evidence="2" key="3">
    <citation type="submission" date="2018-08" db="UniProtKB">
        <authorList>
            <consortium name="EnsemblPlants"/>
        </authorList>
    </citation>
    <scope>IDENTIFICATION</scope>
    <source>
        <strain evidence="2">cv. Bd21</strain>
    </source>
</reference>
<evidence type="ECO:0000313" key="2">
    <source>
        <dbReference type="EnsemblPlants" id="KQK06330"/>
    </source>
</evidence>
<dbReference type="AlphaFoldDB" id="A0A0Q3QYV0"/>
<evidence type="ECO:0000313" key="3">
    <source>
        <dbReference type="Proteomes" id="UP000008810"/>
    </source>
</evidence>
<dbReference type="Proteomes" id="UP000008810">
    <property type="component" value="Chromosome 2"/>
</dbReference>
<evidence type="ECO:0000313" key="1">
    <source>
        <dbReference type="EMBL" id="KQK06330.1"/>
    </source>
</evidence>
<keyword evidence="3" id="KW-1185">Reference proteome</keyword>
<dbReference type="Gramene" id="KQK06330">
    <property type="protein sequence ID" value="KQK06330"/>
    <property type="gene ID" value="BRADI_2g25755v3"/>
</dbReference>
<dbReference type="EnsemblPlants" id="KQK06330">
    <property type="protein sequence ID" value="KQK06330"/>
    <property type="gene ID" value="BRADI_2g25755v3"/>
</dbReference>
<dbReference type="InParanoid" id="A0A0Q3QYV0"/>
<reference evidence="1" key="2">
    <citation type="submission" date="2017-06" db="EMBL/GenBank/DDBJ databases">
        <title>WGS assembly of Brachypodium distachyon.</title>
        <authorList>
            <consortium name="The International Brachypodium Initiative"/>
            <person name="Lucas S."/>
            <person name="Harmon-Smith M."/>
            <person name="Lail K."/>
            <person name="Tice H."/>
            <person name="Grimwood J."/>
            <person name="Bruce D."/>
            <person name="Barry K."/>
            <person name="Shu S."/>
            <person name="Lindquist E."/>
            <person name="Wang M."/>
            <person name="Pitluck S."/>
            <person name="Vogel J.P."/>
            <person name="Garvin D.F."/>
            <person name="Mockler T.C."/>
            <person name="Schmutz J."/>
            <person name="Rokhsar D."/>
            <person name="Bevan M.W."/>
        </authorList>
    </citation>
    <scope>NUCLEOTIDE SEQUENCE</scope>
    <source>
        <strain evidence="1">Bd21</strain>
    </source>
</reference>
<dbReference type="EMBL" id="CM000881">
    <property type="protein sequence ID" value="KQK06330.1"/>
    <property type="molecule type" value="Genomic_DNA"/>
</dbReference>
<proteinExistence type="predicted"/>
<sequence length="100" mass="11321">MRACRRAGWICGGCHFVPMWSEIRLQLELLVFDVLCHGGLMVSTCHLITLLAGLRCFYVSELSFVHQLLLFVEVCTVTQRFLFVAYVESYAGNATPSDPY</sequence>
<accession>A0A0Q3QYV0</accession>
<name>A0A0Q3QYV0_BRADI</name>
<reference evidence="1 2" key="1">
    <citation type="journal article" date="2010" name="Nature">
        <title>Genome sequencing and analysis of the model grass Brachypodium distachyon.</title>
        <authorList>
            <consortium name="International Brachypodium Initiative"/>
        </authorList>
    </citation>
    <scope>NUCLEOTIDE SEQUENCE [LARGE SCALE GENOMIC DNA]</scope>
    <source>
        <strain evidence="1 2">Bd21</strain>
    </source>
</reference>